<proteinExistence type="predicted"/>
<reference evidence="2" key="1">
    <citation type="submission" date="2014-05" db="EMBL/GenBank/DDBJ databases">
        <authorList>
            <person name="Chronopoulou M."/>
        </authorList>
    </citation>
    <scope>NUCLEOTIDE SEQUENCE</scope>
    <source>
        <tissue evidence="2">Whole organism</tissue>
    </source>
</reference>
<evidence type="ECO:0000313" key="2">
    <source>
        <dbReference type="EMBL" id="CDW44008.1"/>
    </source>
</evidence>
<evidence type="ECO:0000256" key="1">
    <source>
        <dbReference type="SAM" id="Phobius"/>
    </source>
</evidence>
<feature type="transmembrane region" description="Helical" evidence="1">
    <location>
        <begin position="20"/>
        <end position="38"/>
    </location>
</feature>
<name>A0A0K2V0H5_LEPSM</name>
<organism evidence="2">
    <name type="scientific">Lepeophtheirus salmonis</name>
    <name type="common">Salmon louse</name>
    <name type="synonym">Caligus salmonis</name>
    <dbReference type="NCBI Taxonomy" id="72036"/>
    <lineage>
        <taxon>Eukaryota</taxon>
        <taxon>Metazoa</taxon>
        <taxon>Ecdysozoa</taxon>
        <taxon>Arthropoda</taxon>
        <taxon>Crustacea</taxon>
        <taxon>Multicrustacea</taxon>
        <taxon>Hexanauplia</taxon>
        <taxon>Copepoda</taxon>
        <taxon>Siphonostomatoida</taxon>
        <taxon>Caligidae</taxon>
        <taxon>Lepeophtheirus</taxon>
    </lineage>
</organism>
<keyword evidence="1" id="KW-0812">Transmembrane</keyword>
<protein>
    <submittedName>
        <fullName evidence="2">Uncharacterized protein</fullName>
    </submittedName>
</protein>
<dbReference type="EMBL" id="HACA01026647">
    <property type="protein sequence ID" value="CDW44008.1"/>
    <property type="molecule type" value="Transcribed_RNA"/>
</dbReference>
<keyword evidence="1" id="KW-1133">Transmembrane helix</keyword>
<accession>A0A0K2V0H5</accession>
<sequence>MRHKYFRSAFFRAQNTADGYFFIFLAILRIEKFIFFFLKIGHGWYSACSWRMFEVLPTFLTMDTF</sequence>
<dbReference type="AlphaFoldDB" id="A0A0K2V0H5"/>
<keyword evidence="1" id="KW-0472">Membrane</keyword>